<accession>A0A0H3BJT9</accession>
<dbReference type="EMBL" id="CP000805">
    <property type="protein sequence ID" value="ACD71141.1"/>
    <property type="molecule type" value="Genomic_DNA"/>
</dbReference>
<proteinExistence type="predicted"/>
<name>A0A0H3BJT9_TREPS</name>
<evidence type="ECO:0000313" key="2">
    <source>
        <dbReference type="Proteomes" id="UP000001202"/>
    </source>
</evidence>
<reference evidence="1 2" key="1">
    <citation type="journal article" date="2008" name="BMC Microbiol.">
        <title>Complete genome sequence of Treponema pallidum ssp. pallidum strain SS14 determined with oligonucleotide arrays.</title>
        <authorList>
            <person name="Matejkova P."/>
            <person name="Strouhal M."/>
            <person name="Smajs D."/>
            <person name="Norris S.J."/>
            <person name="Palzkill T."/>
            <person name="Petrosino J.F."/>
            <person name="Sodergren E."/>
            <person name="Norton J.E."/>
            <person name="Singh J."/>
            <person name="Richmond T.A."/>
            <person name="Molla M.N."/>
            <person name="Albert T.J."/>
            <person name="Weinstock G.M."/>
        </authorList>
    </citation>
    <scope>NUCLEOTIDE SEQUENCE [LARGE SCALE GENOMIC DNA]</scope>
    <source>
        <strain evidence="1 2">SS14</strain>
    </source>
</reference>
<sequence length="44" mass="5140">MMVHFRFPFPGGEFPVSAQPEFELVARLHAAVVREEDVWQKRTP</sequence>
<dbReference type="KEGG" id="tpp:TPASS_0723"/>
<evidence type="ECO:0000313" key="1">
    <source>
        <dbReference type="EMBL" id="ACD71141.1"/>
    </source>
</evidence>
<dbReference type="AlphaFoldDB" id="A0A0H3BJT9"/>
<protein>
    <submittedName>
        <fullName evidence="1">Uncharacterized protein</fullName>
    </submittedName>
</protein>
<dbReference type="Proteomes" id="UP000001202">
    <property type="component" value="Chromosome"/>
</dbReference>
<organism evidence="1 2">
    <name type="scientific">Treponema pallidum subsp. pallidum (strain SS14)</name>
    <dbReference type="NCBI Taxonomy" id="455434"/>
    <lineage>
        <taxon>Bacteria</taxon>
        <taxon>Pseudomonadati</taxon>
        <taxon>Spirochaetota</taxon>
        <taxon>Spirochaetia</taxon>
        <taxon>Spirochaetales</taxon>
        <taxon>Treponemataceae</taxon>
        <taxon>Treponema</taxon>
    </lineage>
</organism>
<gene>
    <name evidence="1" type="ordered locus">TPASS_0723</name>
</gene>